<sequence>MQQDSAQILALQALAWLVADDELLPAFLNATGAGLDDLRARAGDVDFQGAILDFLMMDDAWVVAFCDQHALPYTAPQTARAALPGGAPVHWT</sequence>
<dbReference type="Pfam" id="PF12096">
    <property type="entry name" value="DUF3572"/>
    <property type="match status" value="1"/>
</dbReference>
<proteinExistence type="predicted"/>
<protein>
    <submittedName>
        <fullName evidence="1">DUF3572 family protein</fullName>
    </submittedName>
</protein>
<keyword evidence="2" id="KW-1185">Reference proteome</keyword>
<name>A0A3S8UCS6_9RHOB</name>
<dbReference type="InterPro" id="IPR021955">
    <property type="entry name" value="DUF3572"/>
</dbReference>
<dbReference type="AlphaFoldDB" id="A0A3S8UCS6"/>
<evidence type="ECO:0000313" key="2">
    <source>
        <dbReference type="Proteomes" id="UP000282002"/>
    </source>
</evidence>
<accession>A0A3S8UCS6</accession>
<dbReference type="RefSeq" id="WP_125327624.1">
    <property type="nucleotide sequence ID" value="NZ_CP034328.1"/>
</dbReference>
<evidence type="ECO:0000313" key="1">
    <source>
        <dbReference type="EMBL" id="AZL61235.1"/>
    </source>
</evidence>
<organism evidence="1 2">
    <name type="scientific">Tabrizicola piscis</name>
    <dbReference type="NCBI Taxonomy" id="2494374"/>
    <lineage>
        <taxon>Bacteria</taxon>
        <taxon>Pseudomonadati</taxon>
        <taxon>Pseudomonadota</taxon>
        <taxon>Alphaproteobacteria</taxon>
        <taxon>Rhodobacterales</taxon>
        <taxon>Paracoccaceae</taxon>
        <taxon>Tabrizicola</taxon>
    </lineage>
</organism>
<dbReference type="EMBL" id="CP034328">
    <property type="protein sequence ID" value="AZL61235.1"/>
    <property type="molecule type" value="Genomic_DNA"/>
</dbReference>
<dbReference type="OrthoDB" id="7356934at2"/>
<reference evidence="1 2" key="1">
    <citation type="submission" date="2018-12" db="EMBL/GenBank/DDBJ databases">
        <title>Complete genome sequencing of Tabrizicola sp. K13M18.</title>
        <authorList>
            <person name="Bae J.-W."/>
        </authorList>
    </citation>
    <scope>NUCLEOTIDE SEQUENCE [LARGE SCALE GENOMIC DNA]</scope>
    <source>
        <strain evidence="1 2">K13M18</strain>
    </source>
</reference>
<gene>
    <name evidence="1" type="ORF">EI545_16250</name>
</gene>
<dbReference type="KEGG" id="taw:EI545_16250"/>
<dbReference type="Proteomes" id="UP000282002">
    <property type="component" value="Chromosome"/>
</dbReference>